<dbReference type="EMBL" id="SPHZ02000011">
    <property type="protein sequence ID" value="KAF0891905.1"/>
    <property type="molecule type" value="Genomic_DNA"/>
</dbReference>
<comment type="caution">
    <text evidence="2">The sequence shown here is derived from an EMBL/GenBank/DDBJ whole genome shotgun (WGS) entry which is preliminary data.</text>
</comment>
<evidence type="ECO:0000313" key="2">
    <source>
        <dbReference type="EMBL" id="KAF0891905.1"/>
    </source>
</evidence>
<accession>A0A6G1BU84</accession>
<protein>
    <submittedName>
        <fullName evidence="2">Uncharacterized protein</fullName>
    </submittedName>
</protein>
<gene>
    <name evidence="2" type="ORF">E2562_011297</name>
</gene>
<evidence type="ECO:0000313" key="3">
    <source>
        <dbReference type="Proteomes" id="UP000479710"/>
    </source>
</evidence>
<organism evidence="2 3">
    <name type="scientific">Oryza meyeriana var. granulata</name>
    <dbReference type="NCBI Taxonomy" id="110450"/>
    <lineage>
        <taxon>Eukaryota</taxon>
        <taxon>Viridiplantae</taxon>
        <taxon>Streptophyta</taxon>
        <taxon>Embryophyta</taxon>
        <taxon>Tracheophyta</taxon>
        <taxon>Spermatophyta</taxon>
        <taxon>Magnoliopsida</taxon>
        <taxon>Liliopsida</taxon>
        <taxon>Poales</taxon>
        <taxon>Poaceae</taxon>
        <taxon>BOP clade</taxon>
        <taxon>Oryzoideae</taxon>
        <taxon>Oryzeae</taxon>
        <taxon>Oryzinae</taxon>
        <taxon>Oryza</taxon>
        <taxon>Oryza meyeriana</taxon>
    </lineage>
</organism>
<reference evidence="2 3" key="1">
    <citation type="submission" date="2019-11" db="EMBL/GenBank/DDBJ databases">
        <title>Whole genome sequence of Oryza granulata.</title>
        <authorList>
            <person name="Li W."/>
        </authorList>
    </citation>
    <scope>NUCLEOTIDE SEQUENCE [LARGE SCALE GENOMIC DNA]</scope>
    <source>
        <strain evidence="3">cv. Menghai</strain>
        <tissue evidence="2">Leaf</tissue>
    </source>
</reference>
<dbReference type="Proteomes" id="UP000479710">
    <property type="component" value="Unassembled WGS sequence"/>
</dbReference>
<proteinExistence type="predicted"/>
<dbReference type="AlphaFoldDB" id="A0A6G1BU84"/>
<keyword evidence="3" id="KW-1185">Reference proteome</keyword>
<feature type="region of interest" description="Disordered" evidence="1">
    <location>
        <begin position="1"/>
        <end position="23"/>
    </location>
</feature>
<evidence type="ECO:0000256" key="1">
    <source>
        <dbReference type="SAM" id="MobiDB-lite"/>
    </source>
</evidence>
<feature type="compositionally biased region" description="Basic and acidic residues" evidence="1">
    <location>
        <begin position="1"/>
        <end position="11"/>
    </location>
</feature>
<name>A0A6G1BU84_9ORYZ</name>
<sequence length="120" mass="13775">MAQHSTLHERNGPLAISSSPQRLSSGSMVDWWFAHIQVRQEQKLWSLSRVRVVLLMQQQQRLYMAFMAAAMIYDDFLSASNHVQVMGYARRRDSLSSRPLYMCGEFLVIVATELSDGVRP</sequence>